<dbReference type="Proteomes" id="UP000013827">
    <property type="component" value="Unassembled WGS sequence"/>
</dbReference>
<evidence type="ECO:0000256" key="2">
    <source>
        <dbReference type="SAM" id="MobiDB-lite"/>
    </source>
</evidence>
<comment type="similarity">
    <text evidence="1">Belongs to the AB hydrolase superfamily. AB hydrolase 4 family.</text>
</comment>
<evidence type="ECO:0000313" key="4">
    <source>
        <dbReference type="Proteomes" id="UP000013827"/>
    </source>
</evidence>
<dbReference type="PaxDb" id="2903-EOD08316"/>
<dbReference type="Gene3D" id="3.40.50.1820">
    <property type="entry name" value="alpha/beta hydrolase"/>
    <property type="match status" value="1"/>
</dbReference>
<proteinExistence type="inferred from homology"/>
<keyword evidence="4" id="KW-1185">Reference proteome</keyword>
<dbReference type="AlphaFoldDB" id="A0A0D3IAN1"/>
<reference evidence="4" key="1">
    <citation type="journal article" date="2013" name="Nature">
        <title>Pan genome of the phytoplankton Emiliania underpins its global distribution.</title>
        <authorList>
            <person name="Read B.A."/>
            <person name="Kegel J."/>
            <person name="Klute M.J."/>
            <person name="Kuo A."/>
            <person name="Lefebvre S.C."/>
            <person name="Maumus F."/>
            <person name="Mayer C."/>
            <person name="Miller J."/>
            <person name="Monier A."/>
            <person name="Salamov A."/>
            <person name="Young J."/>
            <person name="Aguilar M."/>
            <person name="Claverie J.M."/>
            <person name="Frickenhaus S."/>
            <person name="Gonzalez K."/>
            <person name="Herman E.K."/>
            <person name="Lin Y.C."/>
            <person name="Napier J."/>
            <person name="Ogata H."/>
            <person name="Sarno A.F."/>
            <person name="Shmutz J."/>
            <person name="Schroeder D."/>
            <person name="de Vargas C."/>
            <person name="Verret F."/>
            <person name="von Dassow P."/>
            <person name="Valentin K."/>
            <person name="Van de Peer Y."/>
            <person name="Wheeler G."/>
            <person name="Dacks J.B."/>
            <person name="Delwiche C.F."/>
            <person name="Dyhrman S.T."/>
            <person name="Glockner G."/>
            <person name="John U."/>
            <person name="Richards T."/>
            <person name="Worden A.Z."/>
            <person name="Zhang X."/>
            <person name="Grigoriev I.V."/>
            <person name="Allen A.E."/>
            <person name="Bidle K."/>
            <person name="Borodovsky M."/>
            <person name="Bowler C."/>
            <person name="Brownlee C."/>
            <person name="Cock J.M."/>
            <person name="Elias M."/>
            <person name="Gladyshev V.N."/>
            <person name="Groth M."/>
            <person name="Guda C."/>
            <person name="Hadaegh A."/>
            <person name="Iglesias-Rodriguez M.D."/>
            <person name="Jenkins J."/>
            <person name="Jones B.M."/>
            <person name="Lawson T."/>
            <person name="Leese F."/>
            <person name="Lindquist E."/>
            <person name="Lobanov A."/>
            <person name="Lomsadze A."/>
            <person name="Malik S.B."/>
            <person name="Marsh M.E."/>
            <person name="Mackinder L."/>
            <person name="Mock T."/>
            <person name="Mueller-Roeber B."/>
            <person name="Pagarete A."/>
            <person name="Parker M."/>
            <person name="Probert I."/>
            <person name="Quesneville H."/>
            <person name="Raines C."/>
            <person name="Rensing S.A."/>
            <person name="Riano-Pachon D.M."/>
            <person name="Richier S."/>
            <person name="Rokitta S."/>
            <person name="Shiraiwa Y."/>
            <person name="Soanes D.M."/>
            <person name="van der Giezen M."/>
            <person name="Wahlund T.M."/>
            <person name="Williams B."/>
            <person name="Wilson W."/>
            <person name="Wolfe G."/>
            <person name="Wurch L.L."/>
        </authorList>
    </citation>
    <scope>NUCLEOTIDE SEQUENCE</scope>
</reference>
<dbReference type="InterPro" id="IPR029058">
    <property type="entry name" value="AB_hydrolase_fold"/>
</dbReference>
<dbReference type="RefSeq" id="XP_005760745.1">
    <property type="nucleotide sequence ID" value="XM_005760688.1"/>
</dbReference>
<dbReference type="InterPro" id="IPR050960">
    <property type="entry name" value="AB_hydrolase_4_sf"/>
</dbReference>
<dbReference type="eggNOG" id="KOG1838">
    <property type="taxonomic scope" value="Eukaryota"/>
</dbReference>
<dbReference type="GeneID" id="17254572"/>
<feature type="compositionally biased region" description="Low complexity" evidence="2">
    <location>
        <begin position="355"/>
        <end position="370"/>
    </location>
</feature>
<evidence type="ECO:0000313" key="3">
    <source>
        <dbReference type="EnsemblProtists" id="EOD08316"/>
    </source>
</evidence>
<organism evidence="3 4">
    <name type="scientific">Emiliania huxleyi (strain CCMP1516)</name>
    <dbReference type="NCBI Taxonomy" id="280463"/>
    <lineage>
        <taxon>Eukaryota</taxon>
        <taxon>Haptista</taxon>
        <taxon>Haptophyta</taxon>
        <taxon>Prymnesiophyceae</taxon>
        <taxon>Isochrysidales</taxon>
        <taxon>Noelaerhabdaceae</taxon>
        <taxon>Emiliania</taxon>
    </lineage>
</organism>
<evidence type="ECO:0008006" key="5">
    <source>
        <dbReference type="Google" id="ProtNLM"/>
    </source>
</evidence>
<dbReference type="PANTHER" id="PTHR10794">
    <property type="entry name" value="ABHYDROLASE DOMAIN-CONTAINING PROTEIN"/>
    <property type="match status" value="1"/>
</dbReference>
<feature type="region of interest" description="Disordered" evidence="2">
    <location>
        <begin position="339"/>
        <end position="370"/>
    </location>
</feature>
<dbReference type="HOGENOM" id="CLU_697265_0_0_1"/>
<name>A0A0D3IAN1_EMIH1</name>
<reference evidence="3" key="2">
    <citation type="submission" date="2024-10" db="UniProtKB">
        <authorList>
            <consortium name="EnsemblProtists"/>
        </authorList>
    </citation>
    <scope>IDENTIFICATION</scope>
</reference>
<sequence length="402" mass="42056">MFVRSENSLRRGALAGAALGELPALVAVTRAMIAVLPAAGKAAAALVVAADVASRLQRSVPAWTIGSDAEEVAEAVRKVAGDASFWPTPWLGGLFSGHLQTIWYGLNIFSPQIAHREDVWRTADGGTLALAWPDVPASVAADAPIVLILPGLCGSIAGTAHTLRAMISQGLRPVVLHARGCGRPLTSPRFSLFGSTEDLREALMRILTQRPGARLLLHSISAGTALMVRYLGEEGAATPVAAAFANCPGYDISVCLSRCGALYDSAFYIGVLKRHWLRGQNGAVLRRAAPEVCRRMEESRDMHSFMVAASPFAAAPEAPPKEGLGSPASVIGRGIGSVPPAAARTEARPRAQTWSPGSSRAAARPSDASSGVLEADASTAFAAYLSRCNPMGVAHRITARES</sequence>
<dbReference type="PANTHER" id="PTHR10794:SF63">
    <property type="entry name" value="ALPHA_BETA HYDROLASE 1, ISOFORM A"/>
    <property type="match status" value="1"/>
</dbReference>
<dbReference type="KEGG" id="ehx:EMIHUDRAFT_453071"/>
<accession>A0A0D3IAN1</accession>
<dbReference type="SUPFAM" id="SSF53474">
    <property type="entry name" value="alpha/beta-Hydrolases"/>
    <property type="match status" value="1"/>
</dbReference>
<dbReference type="GO" id="GO:0034338">
    <property type="term" value="F:short-chain carboxylesterase activity"/>
    <property type="evidence" value="ECO:0007669"/>
    <property type="project" value="TreeGrafter"/>
</dbReference>
<evidence type="ECO:0000256" key="1">
    <source>
        <dbReference type="ARBA" id="ARBA00010884"/>
    </source>
</evidence>
<dbReference type="EnsemblProtists" id="EOD08316">
    <property type="protein sequence ID" value="EOD08316"/>
    <property type="gene ID" value="EMIHUDRAFT_453071"/>
</dbReference>
<protein>
    <recommendedName>
        <fullName evidence="5">Serine aminopeptidase S33 domain-containing protein</fullName>
    </recommendedName>
</protein>
<dbReference type="GO" id="GO:0047372">
    <property type="term" value="F:monoacylglycerol lipase activity"/>
    <property type="evidence" value="ECO:0007669"/>
    <property type="project" value="TreeGrafter"/>
</dbReference>